<proteinExistence type="inferred from homology"/>
<dbReference type="PANTHER" id="PTHR10758:SF1">
    <property type="entry name" value="COP9 SIGNALOSOME COMPLEX SUBUNIT 3"/>
    <property type="match status" value="1"/>
</dbReference>
<comment type="subcellular location">
    <subcellularLocation>
        <location evidence="2">Cytoplasm</location>
    </subcellularLocation>
    <subcellularLocation>
        <location evidence="1">Nucleus</location>
    </subcellularLocation>
</comment>
<dbReference type="PANTHER" id="PTHR10758">
    <property type="entry name" value="26S PROTEASOME NON-ATPASE REGULATORY SUBUNIT 3/COP9 SIGNALOSOME COMPLEX SUBUNIT 3"/>
    <property type="match status" value="1"/>
</dbReference>
<dbReference type="FunFam" id="1.25.40.570:FF:000008">
    <property type="entry name" value="COP9 signalosome complex subunit 3"/>
    <property type="match status" value="1"/>
</dbReference>
<feature type="domain" description="PCI" evidence="8">
    <location>
        <begin position="216"/>
        <end position="384"/>
    </location>
</feature>
<dbReference type="Gene3D" id="1.25.40.570">
    <property type="match status" value="1"/>
</dbReference>
<dbReference type="SUPFAM" id="SSF46785">
    <property type="entry name" value="Winged helix' DNA-binding domain"/>
    <property type="match status" value="1"/>
</dbReference>
<dbReference type="SMART" id="SM00088">
    <property type="entry name" value="PINT"/>
    <property type="match status" value="1"/>
</dbReference>
<evidence type="ECO:0000256" key="1">
    <source>
        <dbReference type="ARBA" id="ARBA00004123"/>
    </source>
</evidence>
<dbReference type="GO" id="GO:0006511">
    <property type="term" value="P:ubiquitin-dependent protein catabolic process"/>
    <property type="evidence" value="ECO:0007669"/>
    <property type="project" value="TreeGrafter"/>
</dbReference>
<dbReference type="Proteomes" id="UP001210211">
    <property type="component" value="Unassembled WGS sequence"/>
</dbReference>
<keyword evidence="6" id="KW-0736">Signalosome</keyword>
<name>A0AAD5Z623_9POAL</name>
<evidence type="ECO:0000256" key="6">
    <source>
        <dbReference type="ARBA" id="ARBA00022790"/>
    </source>
</evidence>
<sequence>MPLRFFSLLSISKTLSRRIAYIAAAMETLETLVAHIQALTKPEDLSQLHSLLKQSDEALRSQAPHLAPLLAQLDPSKHSLGYLYLLDTYLSSSISREQVGAFLPSIAEFLNTCSAYQIRLASDKFISVCRCFKDQVMRQQTAIQGITPLRSAVQKLQNSPEQLTTLHSDFLLLCLLAKCYKASLSVLENDIFEAENPKDLFLFYYYGGMIYIGLKRFSKALECLHNVFTSPMASLNAIAIEAYKKYILVSLIHSGQVPPFPKYTSATAQRNLKNYAQAYLELTTVYATGKHSEIEACIQQHIEKFQSDNNLGLVKQVLSSLSKRNIQRLTQTYLTLSLQDISNSVQLNGSKEAELHVLHMIQDGEIHATINQKDGMVVFHEDPEEYKTCDMVNQIDLSIQRLMTLSKKLTAIDEHISCDPAYLTKVRFFTFIYTQAMDILYWIQWLQICSVLKLGESERDTS</sequence>
<reference evidence="9 10" key="1">
    <citation type="journal article" date="2022" name="Cell">
        <title>Repeat-based holocentromeres influence genome architecture and karyotype evolution.</title>
        <authorList>
            <person name="Hofstatter P.G."/>
            <person name="Thangavel G."/>
            <person name="Lux T."/>
            <person name="Neumann P."/>
            <person name="Vondrak T."/>
            <person name="Novak P."/>
            <person name="Zhang M."/>
            <person name="Costa L."/>
            <person name="Castellani M."/>
            <person name="Scott A."/>
            <person name="Toegelov H."/>
            <person name="Fuchs J."/>
            <person name="Mata-Sucre Y."/>
            <person name="Dias Y."/>
            <person name="Vanzela A.L.L."/>
            <person name="Huettel B."/>
            <person name="Almeida C.C.S."/>
            <person name="Simkova H."/>
            <person name="Souza G."/>
            <person name="Pedrosa-Harand A."/>
            <person name="Macas J."/>
            <person name="Mayer K.F.X."/>
            <person name="Houben A."/>
            <person name="Marques A."/>
        </authorList>
    </citation>
    <scope>NUCLEOTIDE SEQUENCE [LARGE SCALE GENOMIC DNA]</scope>
    <source>
        <strain evidence="9">RhyTen1mFocal</strain>
    </source>
</reference>
<accession>A0AAD5Z623</accession>
<evidence type="ECO:0000256" key="4">
    <source>
        <dbReference type="ARBA" id="ARBA00014878"/>
    </source>
</evidence>
<dbReference type="GO" id="GO:0005737">
    <property type="term" value="C:cytoplasm"/>
    <property type="evidence" value="ECO:0007669"/>
    <property type="project" value="UniProtKB-SubCell"/>
</dbReference>
<comment type="similarity">
    <text evidence="3">Belongs to the CSN3 family.</text>
</comment>
<evidence type="ECO:0000313" key="10">
    <source>
        <dbReference type="Proteomes" id="UP001210211"/>
    </source>
</evidence>
<comment type="caution">
    <text evidence="9">The sequence shown here is derived from an EMBL/GenBank/DDBJ whole genome shotgun (WGS) entry which is preliminary data.</text>
</comment>
<keyword evidence="10" id="KW-1185">Reference proteome</keyword>
<evidence type="ECO:0000256" key="7">
    <source>
        <dbReference type="ARBA" id="ARBA00023242"/>
    </source>
</evidence>
<evidence type="ECO:0000256" key="5">
    <source>
        <dbReference type="ARBA" id="ARBA00022490"/>
    </source>
</evidence>
<dbReference type="Pfam" id="PF01399">
    <property type="entry name" value="PCI"/>
    <property type="match status" value="1"/>
</dbReference>
<dbReference type="PROSITE" id="PS50250">
    <property type="entry name" value="PCI"/>
    <property type="match status" value="1"/>
</dbReference>
<keyword evidence="5" id="KW-0963">Cytoplasm</keyword>
<dbReference type="InterPro" id="IPR055089">
    <property type="entry name" value="COP9_N"/>
</dbReference>
<dbReference type="EMBL" id="JAMRDG010000002">
    <property type="protein sequence ID" value="KAJ3687539.1"/>
    <property type="molecule type" value="Genomic_DNA"/>
</dbReference>
<dbReference type="InterPro" id="IPR000717">
    <property type="entry name" value="PCI_dom"/>
</dbReference>
<evidence type="ECO:0000256" key="3">
    <source>
        <dbReference type="ARBA" id="ARBA00007084"/>
    </source>
</evidence>
<dbReference type="AlphaFoldDB" id="A0AAD5Z623"/>
<evidence type="ECO:0000313" key="9">
    <source>
        <dbReference type="EMBL" id="KAJ3687539.1"/>
    </source>
</evidence>
<organism evidence="9 10">
    <name type="scientific">Rhynchospora tenuis</name>
    <dbReference type="NCBI Taxonomy" id="198213"/>
    <lineage>
        <taxon>Eukaryota</taxon>
        <taxon>Viridiplantae</taxon>
        <taxon>Streptophyta</taxon>
        <taxon>Embryophyta</taxon>
        <taxon>Tracheophyta</taxon>
        <taxon>Spermatophyta</taxon>
        <taxon>Magnoliopsida</taxon>
        <taxon>Liliopsida</taxon>
        <taxon>Poales</taxon>
        <taxon>Cyperaceae</taxon>
        <taxon>Cyperoideae</taxon>
        <taxon>Rhynchosporeae</taxon>
        <taxon>Rhynchospora</taxon>
    </lineage>
</organism>
<protein>
    <recommendedName>
        <fullName evidence="4">COP9 signalosome complex subunit 3</fullName>
    </recommendedName>
</protein>
<dbReference type="FunFam" id="1.10.10.10:FF:000354">
    <property type="entry name" value="COP9 signalosome complex subunit 3"/>
    <property type="match status" value="1"/>
</dbReference>
<keyword evidence="7" id="KW-0539">Nucleus</keyword>
<evidence type="ECO:0000256" key="2">
    <source>
        <dbReference type="ARBA" id="ARBA00004496"/>
    </source>
</evidence>
<evidence type="ECO:0000259" key="8">
    <source>
        <dbReference type="PROSITE" id="PS50250"/>
    </source>
</evidence>
<dbReference type="GO" id="GO:0008180">
    <property type="term" value="C:COP9 signalosome"/>
    <property type="evidence" value="ECO:0007669"/>
    <property type="project" value="UniProtKB-KW"/>
</dbReference>
<gene>
    <name evidence="9" type="ORF">LUZ61_016703</name>
</gene>
<dbReference type="InterPro" id="IPR050756">
    <property type="entry name" value="CSN3"/>
</dbReference>
<dbReference type="Pfam" id="PF22788">
    <property type="entry name" value="COP9_hel_rpt"/>
    <property type="match status" value="1"/>
</dbReference>
<dbReference type="InterPro" id="IPR036390">
    <property type="entry name" value="WH_DNA-bd_sf"/>
</dbReference>